<feature type="compositionally biased region" description="Polar residues" evidence="7">
    <location>
        <begin position="862"/>
        <end position="871"/>
    </location>
</feature>
<evidence type="ECO:0000256" key="6">
    <source>
        <dbReference type="ARBA" id="ARBA00057729"/>
    </source>
</evidence>
<feature type="region of interest" description="Disordered" evidence="7">
    <location>
        <begin position="757"/>
        <end position="923"/>
    </location>
</feature>
<dbReference type="KEGG" id="mcha:111012217"/>
<name>A0A6J1CLA8_MOMCH</name>
<comment type="similarity">
    <text evidence="1">Belongs to the peptidase C48 family.</text>
</comment>
<protein>
    <submittedName>
        <fullName evidence="10">Probable ubiquitin-like-specific protease 2A isoform X1</fullName>
    </submittedName>
</protein>
<dbReference type="InterPro" id="IPR003653">
    <property type="entry name" value="Peptidase_C48_C"/>
</dbReference>
<accession>A0A6J1CLA8</accession>
<dbReference type="GeneID" id="111012217"/>
<dbReference type="Pfam" id="PF02902">
    <property type="entry name" value="Peptidase_C48"/>
    <property type="match status" value="1"/>
</dbReference>
<comment type="function">
    <text evidence="6">Protease that catalyzes two essential functions in the SUMO pathway: processing of full-length SUMOs to their mature forms and deconjugation of SUMO from targeted proteins.</text>
</comment>
<evidence type="ECO:0000256" key="4">
    <source>
        <dbReference type="ARBA" id="ARBA00022801"/>
    </source>
</evidence>
<evidence type="ECO:0000256" key="1">
    <source>
        <dbReference type="ARBA" id="ARBA00005234"/>
    </source>
</evidence>
<keyword evidence="3" id="KW-0833">Ubl conjugation pathway</keyword>
<proteinExistence type="inferred from homology"/>
<evidence type="ECO:0000256" key="5">
    <source>
        <dbReference type="ARBA" id="ARBA00022807"/>
    </source>
</evidence>
<feature type="compositionally biased region" description="Basic residues" evidence="7">
    <location>
        <begin position="1"/>
        <end position="14"/>
    </location>
</feature>
<dbReference type="PROSITE" id="PS50600">
    <property type="entry name" value="ULP_PROTEASE"/>
    <property type="match status" value="1"/>
</dbReference>
<feature type="domain" description="Ubiquitin-like protease family profile" evidence="8">
    <location>
        <begin position="371"/>
        <end position="569"/>
    </location>
</feature>
<feature type="compositionally biased region" description="Polar residues" evidence="7">
    <location>
        <begin position="773"/>
        <end position="786"/>
    </location>
</feature>
<dbReference type="PANTHER" id="PTHR47764">
    <property type="entry name" value="UBIQUITIN-LIKE-SPECIFIC PROTEASE 2B-RELATED"/>
    <property type="match status" value="1"/>
</dbReference>
<evidence type="ECO:0000313" key="9">
    <source>
        <dbReference type="Proteomes" id="UP000504603"/>
    </source>
</evidence>
<dbReference type="Proteomes" id="UP000504603">
    <property type="component" value="Unplaced"/>
</dbReference>
<feature type="region of interest" description="Disordered" evidence="7">
    <location>
        <begin position="697"/>
        <end position="726"/>
    </location>
</feature>
<dbReference type="FunFam" id="3.30.310.130:FF:000006">
    <property type="entry name" value="Probable ubiquitin-like-specific protease 2B"/>
    <property type="match status" value="1"/>
</dbReference>
<dbReference type="InterPro" id="IPR038765">
    <property type="entry name" value="Papain-like_cys_pep_sf"/>
</dbReference>
<dbReference type="Gene3D" id="1.10.418.20">
    <property type="match status" value="1"/>
</dbReference>
<gene>
    <name evidence="10" type="primary">LOC111012217</name>
</gene>
<feature type="compositionally biased region" description="Acidic residues" evidence="7">
    <location>
        <begin position="824"/>
        <end position="840"/>
    </location>
</feature>
<keyword evidence="4" id="KW-0378">Hydrolase</keyword>
<keyword evidence="9" id="KW-1185">Reference proteome</keyword>
<dbReference type="Pfam" id="PF25352">
    <property type="entry name" value="PH_ULP"/>
    <property type="match status" value="1"/>
</dbReference>
<dbReference type="Gene3D" id="3.30.310.130">
    <property type="entry name" value="Ubiquitin-related"/>
    <property type="match status" value="1"/>
</dbReference>
<keyword evidence="5" id="KW-0788">Thiol protease</keyword>
<dbReference type="RefSeq" id="XP_022141972.1">
    <property type="nucleotide sequence ID" value="XM_022286280.1"/>
</dbReference>
<feature type="compositionally biased region" description="Polar residues" evidence="7">
    <location>
        <begin position="895"/>
        <end position="905"/>
    </location>
</feature>
<evidence type="ECO:0000256" key="7">
    <source>
        <dbReference type="SAM" id="MobiDB-lite"/>
    </source>
</evidence>
<dbReference type="AlphaFoldDB" id="A0A6J1CLA8"/>
<dbReference type="GO" id="GO:0006508">
    <property type="term" value="P:proteolysis"/>
    <property type="evidence" value="ECO:0007669"/>
    <property type="project" value="UniProtKB-KW"/>
</dbReference>
<feature type="compositionally biased region" description="Basic and acidic residues" evidence="7">
    <location>
        <begin position="760"/>
        <end position="772"/>
    </location>
</feature>
<dbReference type="OrthoDB" id="442460at2759"/>
<dbReference type="GO" id="GO:0008234">
    <property type="term" value="F:cysteine-type peptidase activity"/>
    <property type="evidence" value="ECO:0007669"/>
    <property type="project" value="UniProtKB-KW"/>
</dbReference>
<keyword evidence="2 10" id="KW-0645">Protease</keyword>
<dbReference type="InterPro" id="IPR057375">
    <property type="entry name" value="ULP2A/B_PH"/>
</dbReference>
<dbReference type="PANTHER" id="PTHR47764:SF2">
    <property type="entry name" value="UBIQUITIN-LIKE PROTEASE FAMILY PROFILE DOMAIN-CONTAINING PROTEIN"/>
    <property type="match status" value="1"/>
</dbReference>
<reference evidence="10" key="1">
    <citation type="submission" date="2025-08" db="UniProtKB">
        <authorList>
            <consortium name="RefSeq"/>
        </authorList>
    </citation>
    <scope>IDENTIFICATION</scope>
    <source>
        <strain evidence="10">OHB3-1</strain>
    </source>
</reference>
<evidence type="ECO:0000259" key="8">
    <source>
        <dbReference type="PROSITE" id="PS50600"/>
    </source>
</evidence>
<feature type="region of interest" description="Disordered" evidence="7">
    <location>
        <begin position="1"/>
        <end position="25"/>
    </location>
</feature>
<organism evidence="9 10">
    <name type="scientific">Momordica charantia</name>
    <name type="common">Bitter gourd</name>
    <name type="synonym">Balsam pear</name>
    <dbReference type="NCBI Taxonomy" id="3673"/>
    <lineage>
        <taxon>Eukaryota</taxon>
        <taxon>Viridiplantae</taxon>
        <taxon>Streptophyta</taxon>
        <taxon>Embryophyta</taxon>
        <taxon>Tracheophyta</taxon>
        <taxon>Spermatophyta</taxon>
        <taxon>Magnoliopsida</taxon>
        <taxon>eudicotyledons</taxon>
        <taxon>Gunneridae</taxon>
        <taxon>Pentapetalae</taxon>
        <taxon>rosids</taxon>
        <taxon>fabids</taxon>
        <taxon>Cucurbitales</taxon>
        <taxon>Cucurbitaceae</taxon>
        <taxon>Momordiceae</taxon>
        <taxon>Momordica</taxon>
    </lineage>
</organism>
<dbReference type="SUPFAM" id="SSF54001">
    <property type="entry name" value="Cysteine proteinases"/>
    <property type="match status" value="1"/>
</dbReference>
<evidence type="ECO:0000313" key="10">
    <source>
        <dbReference type="RefSeq" id="XP_022141972.1"/>
    </source>
</evidence>
<sequence length="923" mass="103472">MNRSSKRSSSRSRKGGGAGGDKRFDVFDFSQDDHRVEEVSQSLLGKFSTGSSSAVTKYQFLQCFAKGAASLRENVSVEFIDIDAEVEKGADTDSLCEDVSYEITHINSKVAKGAESLGNVSIELIDIDAEGADTDSSCESASYEITRINSKVANSASHQISTGPSDLASEDTCVDRSPEDGLKEREIFETSVVLLSRAANNEDDVIVIFPDFVIYEGQCCTTAKLIFSRSCIKLQGSVVNGGWQRTFDCQWAISDIVGIESEWCRRVETAIVNLLLKGKNATRAGNANEISGIEPVKFSICDPLWSEREKAIRSLNLKYNDLWNANYDDKIDWEEIVSRRQSDVFSPKHCFFEFIEPFEEVIYPKGDADAVTINKRDLELLKPGAFINDTIIDFYIKYLKNKFQLEKNNRFYFFNSFFFRKLVDLDKDLSSACGGRAAFQRVHKWTKKVNLFEKDYIFIPINYSLDDSLHWSLVVICHPGEVGNLKDKKCDNLSKVPCILHLDSIKGSHRGLMNLFQNYLCEEWKERHGDGDVGISAKFLALQFVPLELPQQENSFDCGLFLLHYVERFLEGAPVNFSPFKISRFSNFLNQDWFPPIEASLKRAHILQLIYDIMVNDHGKEFSGSIGKYPSSIVGHSDSDLSRHVYLEEVHTSTTTCSDKFTSGEKEKENEMSTLLACPPKRFRELGLVSKVSSDTNYQQIGGQSRSVMSPIEEDENGEISDSPQCLEDRNHASAIVSECSSASSFGQQFRELEISTEGRFSRNAKDKDRRPSSQPSLGESHTISVSGRDYSPQANKRLDHPTEADEPETLTTSSEELATCVVEDSEEEYIVEDSEEADEMYNGIEVVQSGNSMHDSKEIEISSSLKNDSFLSREAGESSADFNDNRQHDLIVSNVHTAYGSSKQHSAKRPRVDGSGEINLTP</sequence>
<evidence type="ECO:0000256" key="3">
    <source>
        <dbReference type="ARBA" id="ARBA00022786"/>
    </source>
</evidence>
<evidence type="ECO:0000256" key="2">
    <source>
        <dbReference type="ARBA" id="ARBA00022670"/>
    </source>
</evidence>
<feature type="compositionally biased region" description="Polar residues" evidence="7">
    <location>
        <begin position="697"/>
        <end position="708"/>
    </location>
</feature>